<evidence type="ECO:0000256" key="1">
    <source>
        <dbReference type="ARBA" id="ARBA00026148"/>
    </source>
</evidence>
<feature type="compositionally biased region" description="Acidic residues" evidence="2">
    <location>
        <begin position="204"/>
        <end position="215"/>
    </location>
</feature>
<evidence type="ECO:0000259" key="3">
    <source>
        <dbReference type="Pfam" id="PF00085"/>
    </source>
</evidence>
<gene>
    <name evidence="4" type="primary">ORF144586</name>
</gene>
<dbReference type="SUPFAM" id="SSF52833">
    <property type="entry name" value="Thioredoxin-like"/>
    <property type="match status" value="1"/>
</dbReference>
<organism evidence="4">
    <name type="scientific">Arion vulgaris</name>
    <dbReference type="NCBI Taxonomy" id="1028688"/>
    <lineage>
        <taxon>Eukaryota</taxon>
        <taxon>Metazoa</taxon>
        <taxon>Spiralia</taxon>
        <taxon>Lophotrochozoa</taxon>
        <taxon>Mollusca</taxon>
        <taxon>Gastropoda</taxon>
        <taxon>Heterobranchia</taxon>
        <taxon>Euthyneura</taxon>
        <taxon>Panpulmonata</taxon>
        <taxon>Eupulmonata</taxon>
        <taxon>Stylommatophora</taxon>
        <taxon>Helicina</taxon>
        <taxon>Arionoidea</taxon>
        <taxon>Arionidae</taxon>
        <taxon>Arion</taxon>
    </lineage>
</organism>
<evidence type="ECO:0000313" key="4">
    <source>
        <dbReference type="EMBL" id="CEK84799.1"/>
    </source>
</evidence>
<reference evidence="4" key="1">
    <citation type="submission" date="2014-12" db="EMBL/GenBank/DDBJ databases">
        <title>Insight into the proteome of Arion vulgaris.</title>
        <authorList>
            <person name="Aradska J."/>
            <person name="Bulat T."/>
            <person name="Smidak R."/>
            <person name="Sarate P."/>
            <person name="Gangsoo J."/>
            <person name="Sialana F."/>
            <person name="Bilban M."/>
            <person name="Lubec G."/>
        </authorList>
    </citation>
    <scope>NUCLEOTIDE SEQUENCE</scope>
    <source>
        <tissue evidence="4">Skin</tissue>
    </source>
</reference>
<feature type="non-terminal residue" evidence="4">
    <location>
        <position position="1"/>
    </location>
</feature>
<dbReference type="Gene3D" id="3.40.30.10">
    <property type="entry name" value="Glutaredoxin"/>
    <property type="match status" value="1"/>
</dbReference>
<dbReference type="InterPro" id="IPR036249">
    <property type="entry name" value="Thioredoxin-like_sf"/>
</dbReference>
<dbReference type="PANTHER" id="PTHR21148">
    <property type="entry name" value="THIOREDOXIN DOMAIN-CONTAINING PROTEIN 9"/>
    <property type="match status" value="1"/>
</dbReference>
<feature type="region of interest" description="Disordered" evidence="2">
    <location>
        <begin position="190"/>
        <end position="215"/>
    </location>
</feature>
<feature type="domain" description="Thioredoxin" evidence="3">
    <location>
        <begin position="82"/>
        <end position="156"/>
    </location>
</feature>
<dbReference type="AlphaFoldDB" id="A0A0B7AUS5"/>
<dbReference type="EMBL" id="HACG01037934">
    <property type="protein sequence ID" value="CEK84799.1"/>
    <property type="molecule type" value="Transcribed_RNA"/>
</dbReference>
<proteinExistence type="predicted"/>
<accession>A0A0B7AUS5</accession>
<dbReference type="CDD" id="cd02989">
    <property type="entry name" value="Phd_like_TxnDC9"/>
    <property type="match status" value="1"/>
</dbReference>
<dbReference type="InterPro" id="IPR013766">
    <property type="entry name" value="Thioredoxin_domain"/>
</dbReference>
<evidence type="ECO:0000256" key="2">
    <source>
        <dbReference type="SAM" id="MobiDB-lite"/>
    </source>
</evidence>
<protein>
    <recommendedName>
        <fullName evidence="1">Thioredoxin domain-containing protein 9</fullName>
    </recommendedName>
</protein>
<dbReference type="Pfam" id="PF00085">
    <property type="entry name" value="Thioredoxin"/>
    <property type="match status" value="1"/>
</dbReference>
<sequence length="215" mass="24668">VCLRMASSITAEKAGQIIDDIALEQELTELETEDIPTHIREARWEALKQQSHQLHQLRELSFGLYTLLPDEKSFLELTTSTSVEHCVVHFFHPDFRRCAIVDSHLEKLCKKYFETKFSKLNVEKSNFLVTKLRLQTLPAIFCFKKGIVVDRIIGFEELGNTDDFPLAALERRLALAGVIKLATRDDPSRKKIFGKQKSSIRQNDDDDSNSDDDDE</sequence>
<name>A0A0B7AUS5_9EUPU</name>